<reference evidence="2" key="1">
    <citation type="journal article" date="2020" name="mSystems">
        <title>Genome- and Community-Level Interaction Insights into Carbon Utilization and Element Cycling Functions of Hydrothermarchaeota in Hydrothermal Sediment.</title>
        <authorList>
            <person name="Zhou Z."/>
            <person name="Liu Y."/>
            <person name="Xu W."/>
            <person name="Pan J."/>
            <person name="Luo Z.H."/>
            <person name="Li M."/>
        </authorList>
    </citation>
    <scope>NUCLEOTIDE SEQUENCE [LARGE SCALE GENOMIC DNA]</scope>
    <source>
        <strain evidence="2">HyVt-443</strain>
    </source>
</reference>
<protein>
    <submittedName>
        <fullName evidence="2">Uncharacterized protein</fullName>
    </submittedName>
</protein>
<proteinExistence type="predicted"/>
<evidence type="ECO:0000256" key="1">
    <source>
        <dbReference type="SAM" id="MobiDB-lite"/>
    </source>
</evidence>
<evidence type="ECO:0000313" key="2">
    <source>
        <dbReference type="EMBL" id="HEB96099.1"/>
    </source>
</evidence>
<dbReference type="Proteomes" id="UP000886251">
    <property type="component" value="Unassembled WGS sequence"/>
</dbReference>
<comment type="caution">
    <text evidence="2">The sequence shown here is derived from an EMBL/GenBank/DDBJ whole genome shotgun (WGS) entry which is preliminary data.</text>
</comment>
<name>A0A831RP36_9GAMM</name>
<dbReference type="AlphaFoldDB" id="A0A831RP36"/>
<accession>A0A831RP36</accession>
<feature type="region of interest" description="Disordered" evidence="1">
    <location>
        <begin position="80"/>
        <end position="100"/>
    </location>
</feature>
<dbReference type="EMBL" id="DRKP01000074">
    <property type="protein sequence ID" value="HEB96099.1"/>
    <property type="molecule type" value="Genomic_DNA"/>
</dbReference>
<gene>
    <name evidence="2" type="ORF">ENI96_06690</name>
</gene>
<sequence length="100" mass="11221">MRFEQERERLRSSLLEEIARIETHVAGLGVPHSMKQRALIARYGKLLFITQQLLNVLPKLKRRGHDQLITHPALAAHHPAVAGSGVSGGGRRAFRRDGRL</sequence>
<organism evidence="2">
    <name type="scientific">Sedimenticola thiotaurini</name>
    <dbReference type="NCBI Taxonomy" id="1543721"/>
    <lineage>
        <taxon>Bacteria</taxon>
        <taxon>Pseudomonadati</taxon>
        <taxon>Pseudomonadota</taxon>
        <taxon>Gammaproteobacteria</taxon>
        <taxon>Chromatiales</taxon>
        <taxon>Sedimenticolaceae</taxon>
        <taxon>Sedimenticola</taxon>
    </lineage>
</organism>